<dbReference type="InterPro" id="IPR026960">
    <property type="entry name" value="RVT-Znf"/>
</dbReference>
<dbReference type="InterPro" id="IPR002156">
    <property type="entry name" value="RNaseH_domain"/>
</dbReference>
<comment type="caution">
    <text evidence="6">The sequence shown here is derived from an EMBL/GenBank/DDBJ whole genome shotgun (WGS) entry which is preliminary data.</text>
</comment>
<dbReference type="InterPro" id="IPR050295">
    <property type="entry name" value="Plant_2OG-oxidoreductases"/>
</dbReference>
<evidence type="ECO:0000313" key="7">
    <source>
        <dbReference type="Proteomes" id="UP000634136"/>
    </source>
</evidence>
<dbReference type="AlphaFoldDB" id="A0A834SRX1"/>
<keyword evidence="2" id="KW-0847">Vitamin C</keyword>
<proteinExistence type="predicted"/>
<dbReference type="Pfam" id="PF03171">
    <property type="entry name" value="2OG-FeII_Oxy"/>
    <property type="match status" value="1"/>
</dbReference>
<dbReference type="GO" id="GO:0003676">
    <property type="term" value="F:nucleic acid binding"/>
    <property type="evidence" value="ECO:0007669"/>
    <property type="project" value="InterPro"/>
</dbReference>
<dbReference type="InterPro" id="IPR012337">
    <property type="entry name" value="RNaseH-like_sf"/>
</dbReference>
<evidence type="ECO:0000256" key="4">
    <source>
        <dbReference type="SAM" id="MobiDB-lite"/>
    </source>
</evidence>
<dbReference type="Pfam" id="PF13966">
    <property type="entry name" value="zf-RVT"/>
    <property type="match status" value="1"/>
</dbReference>
<dbReference type="Proteomes" id="UP000634136">
    <property type="component" value="Unassembled WGS sequence"/>
</dbReference>
<dbReference type="GO" id="GO:0031418">
    <property type="term" value="F:L-ascorbic acid binding"/>
    <property type="evidence" value="ECO:0007669"/>
    <property type="project" value="UniProtKB-KW"/>
</dbReference>
<dbReference type="SUPFAM" id="SSF51197">
    <property type="entry name" value="Clavaminate synthase-like"/>
    <property type="match status" value="2"/>
</dbReference>
<dbReference type="GO" id="GO:0046872">
    <property type="term" value="F:metal ion binding"/>
    <property type="evidence" value="ECO:0007669"/>
    <property type="project" value="UniProtKB-KW"/>
</dbReference>
<dbReference type="PANTHER" id="PTHR47991">
    <property type="entry name" value="OXOGLUTARATE/IRON-DEPENDENT DIOXYGENASE"/>
    <property type="match status" value="1"/>
</dbReference>
<dbReference type="InterPro" id="IPR044730">
    <property type="entry name" value="RNase_H-like_dom_plant"/>
</dbReference>
<name>A0A834SRX1_9FABA</name>
<dbReference type="Pfam" id="PF13456">
    <property type="entry name" value="RVT_3"/>
    <property type="match status" value="1"/>
</dbReference>
<dbReference type="CDD" id="cd06222">
    <property type="entry name" value="RNase_H_like"/>
    <property type="match status" value="1"/>
</dbReference>
<sequence>MDSAEAKSMSENSGSVVVPCVKELAKQPLKEVPERYLRTDLDLHHTFSSPHQQIPIIDMSKLLCPEFHASELNKFDFACKEWGFFQQTEALTELLSKLKVSKEVTSRVNEMEENNDQEGDSSKRLEGVHVRQGMSKGDIVRDMELESHEGTVSVKTLEEARVQEDGIINEVGNFLGDMEEGTREGIASVKTLEGPRVEEDGTITEVGADGKGAGEGVLGDILNLIPIVDDVQKVNGKEGVRTEIRRVVTWKRLARGDGIGGVGTVIEKSGPKRKSSGGDGASTNIWQDPWVPGLGQHVLDRFLRQDEEVKWVGDLINEQSEWRWDCMRRLFPEDVVQRISRIHLDTRHGEDCWSWSGNPKGFVTVKLCYNRVMEAGWRDVELVKDSAGWVREGFWKRIWKLSLMPKYKSFIWRVCLDILPSCVALNERGMEIDDMCLWCGRERESSYHVLVECNKVREVWERSRFDFGDCRYFRSVLEWLNVEGEDWAQDQWCLMIIAMYLIWEGRNSCRFKNENVNFSHLWCRAASLWDEVGNVQELEVECNMRQQVVRWEKPAAPFCKLNTDAGTLPNEGGILGGVVCDQHGVCLAAFTEFTNFSNDPILLEAEAIKRGMELALEAGVKDLVIEGDAQLVFNMLTNMENAAMSPFYLICNCILNLINMFSNFRFSWVPRTCNKLINHGVDVSLVENVKKGVTEFFNLPMDEKNKFWQNAEDGQGFGQQFVYSKEQKLEWADIKNLNNYCVELRKLAIKMIELVGEALKIEPTEMKKLGEEGWQSMRMNYYPPCPQAEKVIGLSPHSDICMLTILLQVNEMEGLQINKEGKWVPISPLPNAFVINIGDSLEIVSNGIYRSVEHRATVNSQKERMSIATFYSAKQERNIGPSPSLVTPQTPPLFKTIRVSEYRRRFFSRQLSGKSLLDSIRIQN</sequence>
<keyword evidence="1" id="KW-0479">Metal-binding</keyword>
<dbReference type="OrthoDB" id="1938822at2759"/>
<accession>A0A834SRX1</accession>
<dbReference type="InterPro" id="IPR005123">
    <property type="entry name" value="Oxoglu/Fe-dep_dioxygenase_dom"/>
</dbReference>
<gene>
    <name evidence="6" type="ORF">G2W53_035199</name>
</gene>
<evidence type="ECO:0000313" key="6">
    <source>
        <dbReference type="EMBL" id="KAF7808456.1"/>
    </source>
</evidence>
<evidence type="ECO:0000256" key="2">
    <source>
        <dbReference type="ARBA" id="ARBA00022896"/>
    </source>
</evidence>
<keyword evidence="3" id="KW-0408">Iron</keyword>
<dbReference type="Gene3D" id="2.60.120.330">
    <property type="entry name" value="B-lactam Antibiotic, Isopenicillin N Synthase, Chain"/>
    <property type="match status" value="2"/>
</dbReference>
<dbReference type="GO" id="GO:0004523">
    <property type="term" value="F:RNA-DNA hybrid ribonuclease activity"/>
    <property type="evidence" value="ECO:0007669"/>
    <property type="project" value="InterPro"/>
</dbReference>
<dbReference type="SUPFAM" id="SSF53098">
    <property type="entry name" value="Ribonuclease H-like"/>
    <property type="match status" value="1"/>
</dbReference>
<keyword evidence="7" id="KW-1185">Reference proteome</keyword>
<evidence type="ECO:0000256" key="3">
    <source>
        <dbReference type="ARBA" id="ARBA00023004"/>
    </source>
</evidence>
<organism evidence="6 7">
    <name type="scientific">Senna tora</name>
    <dbReference type="NCBI Taxonomy" id="362788"/>
    <lineage>
        <taxon>Eukaryota</taxon>
        <taxon>Viridiplantae</taxon>
        <taxon>Streptophyta</taxon>
        <taxon>Embryophyta</taxon>
        <taxon>Tracheophyta</taxon>
        <taxon>Spermatophyta</taxon>
        <taxon>Magnoliopsida</taxon>
        <taxon>eudicotyledons</taxon>
        <taxon>Gunneridae</taxon>
        <taxon>Pentapetalae</taxon>
        <taxon>rosids</taxon>
        <taxon>fabids</taxon>
        <taxon>Fabales</taxon>
        <taxon>Fabaceae</taxon>
        <taxon>Caesalpinioideae</taxon>
        <taxon>Cassia clade</taxon>
        <taxon>Senna</taxon>
    </lineage>
</organism>
<dbReference type="InterPro" id="IPR027443">
    <property type="entry name" value="IPNS-like_sf"/>
</dbReference>
<evidence type="ECO:0000256" key="1">
    <source>
        <dbReference type="ARBA" id="ARBA00022723"/>
    </source>
</evidence>
<feature type="region of interest" description="Disordered" evidence="4">
    <location>
        <begin position="264"/>
        <end position="286"/>
    </location>
</feature>
<protein>
    <submittedName>
        <fullName evidence="6">Protein SRG1-like</fullName>
    </submittedName>
</protein>
<reference evidence="6" key="1">
    <citation type="submission" date="2020-09" db="EMBL/GenBank/DDBJ databases">
        <title>Genome-Enabled Discovery of Anthraquinone Biosynthesis in Senna tora.</title>
        <authorList>
            <person name="Kang S.-H."/>
            <person name="Pandey R.P."/>
            <person name="Lee C.-M."/>
            <person name="Sim J.-S."/>
            <person name="Jeong J.-T."/>
            <person name="Choi B.-S."/>
            <person name="Jung M."/>
            <person name="Ginzburg D."/>
            <person name="Zhao K."/>
            <person name="Won S.Y."/>
            <person name="Oh T.-J."/>
            <person name="Yu Y."/>
            <person name="Kim N.-H."/>
            <person name="Lee O.R."/>
            <person name="Lee T.-H."/>
            <person name="Bashyal P."/>
            <person name="Kim T.-S."/>
            <person name="Lee W.-H."/>
            <person name="Kawkins C."/>
            <person name="Kim C.-K."/>
            <person name="Kim J.S."/>
            <person name="Ahn B.O."/>
            <person name="Rhee S.Y."/>
            <person name="Sohng J.K."/>
        </authorList>
    </citation>
    <scope>NUCLEOTIDE SEQUENCE</scope>
    <source>
        <tissue evidence="6">Leaf</tissue>
    </source>
</reference>
<dbReference type="PROSITE" id="PS51471">
    <property type="entry name" value="FE2OG_OXY"/>
    <property type="match status" value="1"/>
</dbReference>
<evidence type="ECO:0000259" key="5">
    <source>
        <dbReference type="PROSITE" id="PS51471"/>
    </source>
</evidence>
<dbReference type="InterPro" id="IPR044861">
    <property type="entry name" value="IPNS-like_FE2OG_OXY"/>
</dbReference>
<dbReference type="EMBL" id="JAAIUW010000011">
    <property type="protein sequence ID" value="KAF7808456.1"/>
    <property type="molecule type" value="Genomic_DNA"/>
</dbReference>
<feature type="domain" description="Fe2OG dioxygenase" evidence="5">
    <location>
        <begin position="773"/>
        <end position="873"/>
    </location>
</feature>